<dbReference type="PANTHER" id="PTHR14224:SF37">
    <property type="entry name" value="LEUCINE-RICH REPEAT-CONTAINING PROTEIN 14"/>
    <property type="match status" value="1"/>
</dbReference>
<dbReference type="OrthoDB" id="6479713at2759"/>
<dbReference type="AlphaFoldDB" id="A0A9W9YQ54"/>
<accession>A0A9W9YQ54</accession>
<dbReference type="EMBL" id="MU827307">
    <property type="protein sequence ID" value="KAJ7362041.1"/>
    <property type="molecule type" value="Genomic_DNA"/>
</dbReference>
<dbReference type="InterPro" id="IPR050694">
    <property type="entry name" value="LRRC14/PRAME"/>
</dbReference>
<keyword evidence="3" id="KW-1185">Reference proteome</keyword>
<comment type="caution">
    <text evidence="2">The sequence shown here is derived from an EMBL/GenBank/DDBJ whole genome shotgun (WGS) entry which is preliminary data.</text>
</comment>
<dbReference type="GO" id="GO:0005737">
    <property type="term" value="C:cytoplasm"/>
    <property type="evidence" value="ECO:0007669"/>
    <property type="project" value="TreeGrafter"/>
</dbReference>
<organism evidence="2 3">
    <name type="scientific">Desmophyllum pertusum</name>
    <dbReference type="NCBI Taxonomy" id="174260"/>
    <lineage>
        <taxon>Eukaryota</taxon>
        <taxon>Metazoa</taxon>
        <taxon>Cnidaria</taxon>
        <taxon>Anthozoa</taxon>
        <taxon>Hexacorallia</taxon>
        <taxon>Scleractinia</taxon>
        <taxon>Caryophylliina</taxon>
        <taxon>Caryophylliidae</taxon>
        <taxon>Desmophyllum</taxon>
    </lineage>
</organism>
<evidence type="ECO:0000313" key="3">
    <source>
        <dbReference type="Proteomes" id="UP001163046"/>
    </source>
</evidence>
<gene>
    <name evidence="2" type="primary">LRRC14_1</name>
    <name evidence="2" type="ORF">OS493_013129</name>
</gene>
<evidence type="ECO:0000313" key="2">
    <source>
        <dbReference type="EMBL" id="KAJ7362041.1"/>
    </source>
</evidence>
<protein>
    <submittedName>
        <fullName evidence="2">Leucine-rich repeat-containing protein 14</fullName>
    </submittedName>
</protein>
<dbReference type="PANTHER" id="PTHR14224">
    <property type="entry name" value="SIMILAR TO PREFERENTIALLY EXPRESSED ANTIGEN IN MELANOMA-LIKE 3"/>
    <property type="match status" value="1"/>
</dbReference>
<dbReference type="Gene3D" id="3.80.10.10">
    <property type="entry name" value="Ribonuclease Inhibitor"/>
    <property type="match status" value="1"/>
</dbReference>
<sequence length="342" mass="37343">MHTTCVTLSGFEINQAVLYSSIHTTSLTTLQHVLKYWPLRVVHLRGAPGVNCDKDDDLIARAVSGYISARDENDVVQVIDIRNRNLGIDGTTILCKAVITANKQNNFTDFSNGASPNRVDDITGTKPASILTVYTDICVNYSNPDTVLKALTSKHEPGAGCSKVELGDDRLSGFLKLLNPDHLSGLDFSYNGLGYYDNVSVELSTILQEMKKFTKLCALSLSHNDLGESHLRNLCEVVEGFPCLVSLDLSGNYVGSSIGLLLKSINQPLNCLRLARGRIGNAGIGYIARSKHSTQLAELDVSLNCLSSECTDNLFAILESSRDTMQKLNVYGNQICCSLMDW</sequence>
<dbReference type="InterPro" id="IPR032675">
    <property type="entry name" value="LRR_dom_sf"/>
</dbReference>
<evidence type="ECO:0000256" key="1">
    <source>
        <dbReference type="ARBA" id="ARBA00022737"/>
    </source>
</evidence>
<reference evidence="2" key="1">
    <citation type="submission" date="2023-01" db="EMBL/GenBank/DDBJ databases">
        <title>Genome assembly of the deep-sea coral Lophelia pertusa.</title>
        <authorList>
            <person name="Herrera S."/>
            <person name="Cordes E."/>
        </authorList>
    </citation>
    <scope>NUCLEOTIDE SEQUENCE</scope>
    <source>
        <strain evidence="2">USNM1676648</strain>
        <tissue evidence="2">Polyp</tissue>
    </source>
</reference>
<keyword evidence="1" id="KW-0677">Repeat</keyword>
<dbReference type="SUPFAM" id="SSF52047">
    <property type="entry name" value="RNI-like"/>
    <property type="match status" value="1"/>
</dbReference>
<name>A0A9W9YQ54_9CNID</name>
<proteinExistence type="predicted"/>
<dbReference type="Proteomes" id="UP001163046">
    <property type="component" value="Unassembled WGS sequence"/>
</dbReference>